<sequence>MGKWFQIINLDKKQTLGVWGKVGEWFFHDKSSCLVERLAAPRRPLSEGITEDYLLSVIPTPRQSGILRFPNEILGLVFAEMNDIKDVMLFGLTCKLLLSISLTQLHALQVDIRAHWAGDRIICIGDGTWDADLPEAEIQDLGLDRKSDQDGFLSDHTLYNVAATYFCKPPVLPHIYKVFAAGNREDHFYLKAFP</sequence>
<reference evidence="2" key="1">
    <citation type="journal article" date="2011" name="Science">
        <title>The plant cell wall-decomposing machinery underlies the functional diversity of forest fungi.</title>
        <authorList>
            <person name="Eastwood D.C."/>
            <person name="Floudas D."/>
            <person name="Binder M."/>
            <person name="Majcherczyk A."/>
            <person name="Schneider P."/>
            <person name="Aerts A."/>
            <person name="Asiegbu F.O."/>
            <person name="Baker S.E."/>
            <person name="Barry K."/>
            <person name="Bendiksby M."/>
            <person name="Blumentritt M."/>
            <person name="Coutinho P.M."/>
            <person name="Cullen D."/>
            <person name="de Vries R.P."/>
            <person name="Gathman A."/>
            <person name="Goodell B."/>
            <person name="Henrissat B."/>
            <person name="Ihrmark K."/>
            <person name="Kauserud H."/>
            <person name="Kohler A."/>
            <person name="LaButti K."/>
            <person name="Lapidus A."/>
            <person name="Lavin J.L."/>
            <person name="Lee Y.-H."/>
            <person name="Lindquist E."/>
            <person name="Lilly W."/>
            <person name="Lucas S."/>
            <person name="Morin E."/>
            <person name="Murat C."/>
            <person name="Oguiza J.A."/>
            <person name="Park J."/>
            <person name="Pisabarro A.G."/>
            <person name="Riley R."/>
            <person name="Rosling A."/>
            <person name="Salamov A."/>
            <person name="Schmidt O."/>
            <person name="Schmutz J."/>
            <person name="Skrede I."/>
            <person name="Stenlid J."/>
            <person name="Wiebenga A."/>
            <person name="Xie X."/>
            <person name="Kuees U."/>
            <person name="Hibbett D.S."/>
            <person name="Hoffmeister D."/>
            <person name="Hoegberg N."/>
            <person name="Martin F."/>
            <person name="Grigoriev I.V."/>
            <person name="Watkinson S.C."/>
        </authorList>
    </citation>
    <scope>NUCLEOTIDE SEQUENCE [LARGE SCALE GENOMIC DNA]</scope>
    <source>
        <strain evidence="2">strain S7.3</strain>
    </source>
</reference>
<evidence type="ECO:0000313" key="2">
    <source>
        <dbReference type="Proteomes" id="UP000008063"/>
    </source>
</evidence>
<dbReference type="EMBL" id="GL945481">
    <property type="protein sequence ID" value="EGN98265.1"/>
    <property type="molecule type" value="Genomic_DNA"/>
</dbReference>
<dbReference type="AlphaFoldDB" id="F8PZE3"/>
<proteinExistence type="predicted"/>
<dbReference type="Proteomes" id="UP000008063">
    <property type="component" value="Unassembled WGS sequence"/>
</dbReference>
<dbReference type="HOGENOM" id="CLU_1405629_0_0_1"/>
<accession>F8PZE3</accession>
<name>F8PZE3_SERL3</name>
<dbReference type="OMA" id="IRAHWAG"/>
<feature type="non-terminal residue" evidence="1">
    <location>
        <position position="194"/>
    </location>
</feature>
<keyword evidence="2" id="KW-1185">Reference proteome</keyword>
<dbReference type="InParanoid" id="F8PZE3"/>
<gene>
    <name evidence="1" type="ORF">SERLA73DRAFT_183194</name>
</gene>
<organism evidence="2">
    <name type="scientific">Serpula lacrymans var. lacrymans (strain S7.3)</name>
    <name type="common">Dry rot fungus</name>
    <dbReference type="NCBI Taxonomy" id="936435"/>
    <lineage>
        <taxon>Eukaryota</taxon>
        <taxon>Fungi</taxon>
        <taxon>Dikarya</taxon>
        <taxon>Basidiomycota</taxon>
        <taxon>Agaricomycotina</taxon>
        <taxon>Agaricomycetes</taxon>
        <taxon>Agaricomycetidae</taxon>
        <taxon>Boletales</taxon>
        <taxon>Coniophorineae</taxon>
        <taxon>Serpulaceae</taxon>
        <taxon>Serpula</taxon>
    </lineage>
</organism>
<evidence type="ECO:0000313" key="1">
    <source>
        <dbReference type="EMBL" id="EGN98265.1"/>
    </source>
</evidence>
<protein>
    <submittedName>
        <fullName evidence="1">Uncharacterized protein</fullName>
    </submittedName>
</protein>